<keyword evidence="11" id="KW-0234">DNA repair</keyword>
<dbReference type="GO" id="GO:0003676">
    <property type="term" value="F:nucleic acid binding"/>
    <property type="evidence" value="ECO:0007669"/>
    <property type="project" value="InterPro"/>
</dbReference>
<evidence type="ECO:0000256" key="3">
    <source>
        <dbReference type="ARBA" id="ARBA00022490"/>
    </source>
</evidence>
<proteinExistence type="inferred from homology"/>
<name>A0A1Y4MMP7_9FIRM</name>
<dbReference type="GO" id="GO:0004519">
    <property type="term" value="F:endonuclease activity"/>
    <property type="evidence" value="ECO:0007669"/>
    <property type="project" value="UniProtKB-KW"/>
</dbReference>
<dbReference type="InterPro" id="IPR004612">
    <property type="entry name" value="Resolv_RecU"/>
</dbReference>
<evidence type="ECO:0000256" key="7">
    <source>
        <dbReference type="ARBA" id="ARBA00022763"/>
    </source>
</evidence>
<comment type="subcellular location">
    <subcellularLocation>
        <location evidence="2">Cytoplasm</location>
    </subcellularLocation>
</comment>
<dbReference type="RefSeq" id="WP_087301515.1">
    <property type="nucleotide sequence ID" value="NZ_NFKP01000013.1"/>
</dbReference>
<evidence type="ECO:0000256" key="8">
    <source>
        <dbReference type="ARBA" id="ARBA00022801"/>
    </source>
</evidence>
<evidence type="ECO:0000313" key="15">
    <source>
        <dbReference type="Proteomes" id="UP000196386"/>
    </source>
</evidence>
<dbReference type="GO" id="GO:0006310">
    <property type="term" value="P:DNA recombination"/>
    <property type="evidence" value="ECO:0007669"/>
    <property type="project" value="UniProtKB-KW"/>
</dbReference>
<dbReference type="GO" id="GO:0016787">
    <property type="term" value="F:hydrolase activity"/>
    <property type="evidence" value="ECO:0007669"/>
    <property type="project" value="UniProtKB-KW"/>
</dbReference>
<gene>
    <name evidence="14" type="ORF">B5F11_10960</name>
</gene>
<keyword evidence="8" id="KW-0378">Hydrolase</keyword>
<comment type="similarity">
    <text evidence="12">Belongs to the RecU family.</text>
</comment>
<evidence type="ECO:0000313" key="14">
    <source>
        <dbReference type="EMBL" id="OUP68871.1"/>
    </source>
</evidence>
<keyword evidence="10" id="KW-0233">DNA recombination</keyword>
<keyword evidence="9" id="KW-0460">Magnesium</keyword>
<evidence type="ECO:0000256" key="13">
    <source>
        <dbReference type="ARBA" id="ARBA00029523"/>
    </source>
</evidence>
<keyword evidence="3" id="KW-0963">Cytoplasm</keyword>
<keyword evidence="4" id="KW-0540">Nuclease</keyword>
<protein>
    <recommendedName>
        <fullName evidence="13">Holliday junction resolvase RecU</fullName>
    </recommendedName>
</protein>
<dbReference type="GO" id="GO:0046872">
    <property type="term" value="F:metal ion binding"/>
    <property type="evidence" value="ECO:0007669"/>
    <property type="project" value="UniProtKB-KW"/>
</dbReference>
<comment type="caution">
    <text evidence="14">The sequence shown here is derived from an EMBL/GenBank/DDBJ whole genome shotgun (WGS) entry which is preliminary data.</text>
</comment>
<accession>A0A1Y4MMP7</accession>
<evidence type="ECO:0000256" key="6">
    <source>
        <dbReference type="ARBA" id="ARBA00022759"/>
    </source>
</evidence>
<evidence type="ECO:0000256" key="1">
    <source>
        <dbReference type="ARBA" id="ARBA00001946"/>
    </source>
</evidence>
<reference evidence="15" key="1">
    <citation type="submission" date="2017-04" db="EMBL/GenBank/DDBJ databases">
        <title>Function of individual gut microbiota members based on whole genome sequencing of pure cultures obtained from chicken caecum.</title>
        <authorList>
            <person name="Medvecky M."/>
            <person name="Cejkova D."/>
            <person name="Polansky O."/>
            <person name="Karasova D."/>
            <person name="Kubasova T."/>
            <person name="Cizek A."/>
            <person name="Rychlik I."/>
        </authorList>
    </citation>
    <scope>NUCLEOTIDE SEQUENCE [LARGE SCALE GENOMIC DNA]</scope>
    <source>
        <strain evidence="15">An175</strain>
    </source>
</reference>
<keyword evidence="5" id="KW-0479">Metal-binding</keyword>
<evidence type="ECO:0000256" key="2">
    <source>
        <dbReference type="ARBA" id="ARBA00004496"/>
    </source>
</evidence>
<sequence>MKQYQGAVSRAQGKHFEEYIDLSLRYYEQRGEAVVEKTPEPMRPTKDLGNGKFIAYYEKAAQPDYKGTLKGGRAVVFEAKYTHSAQMEQSRVTREQAARLDDHLAAGAMCFVVAGFGSGDVFRIPWEVWRDMKTHFGHKYATPEELEAYKVPLGRNGVLLLLD</sequence>
<dbReference type="Pfam" id="PF03838">
    <property type="entry name" value="RecU"/>
    <property type="match status" value="1"/>
</dbReference>
<evidence type="ECO:0000256" key="4">
    <source>
        <dbReference type="ARBA" id="ARBA00022722"/>
    </source>
</evidence>
<evidence type="ECO:0000256" key="11">
    <source>
        <dbReference type="ARBA" id="ARBA00023204"/>
    </source>
</evidence>
<evidence type="ECO:0000256" key="5">
    <source>
        <dbReference type="ARBA" id="ARBA00022723"/>
    </source>
</evidence>
<evidence type="ECO:0000256" key="10">
    <source>
        <dbReference type="ARBA" id="ARBA00023172"/>
    </source>
</evidence>
<dbReference type="AlphaFoldDB" id="A0A1Y4MMP7"/>
<evidence type="ECO:0000256" key="12">
    <source>
        <dbReference type="ARBA" id="ARBA00023447"/>
    </source>
</evidence>
<keyword evidence="7" id="KW-0227">DNA damage</keyword>
<keyword evidence="6" id="KW-0255">Endonuclease</keyword>
<evidence type="ECO:0000256" key="9">
    <source>
        <dbReference type="ARBA" id="ARBA00022842"/>
    </source>
</evidence>
<dbReference type="Proteomes" id="UP000196386">
    <property type="component" value="Unassembled WGS sequence"/>
</dbReference>
<dbReference type="InterPro" id="IPR011335">
    <property type="entry name" value="Restrct_endonuc-II-like"/>
</dbReference>
<dbReference type="InterPro" id="IPR011856">
    <property type="entry name" value="tRNA_endonuc-like_dom_sf"/>
</dbReference>
<comment type="cofactor">
    <cofactor evidence="1">
        <name>Mg(2+)</name>
        <dbReference type="ChEBI" id="CHEBI:18420"/>
    </cofactor>
</comment>
<dbReference type="GO" id="GO:0006281">
    <property type="term" value="P:DNA repair"/>
    <property type="evidence" value="ECO:0007669"/>
    <property type="project" value="UniProtKB-KW"/>
</dbReference>
<dbReference type="Gene3D" id="3.40.1350.10">
    <property type="match status" value="1"/>
</dbReference>
<dbReference type="GO" id="GO:0005737">
    <property type="term" value="C:cytoplasm"/>
    <property type="evidence" value="ECO:0007669"/>
    <property type="project" value="UniProtKB-SubCell"/>
</dbReference>
<dbReference type="SUPFAM" id="SSF52980">
    <property type="entry name" value="Restriction endonuclease-like"/>
    <property type="match status" value="1"/>
</dbReference>
<dbReference type="EMBL" id="NFKP01000013">
    <property type="protein sequence ID" value="OUP68871.1"/>
    <property type="molecule type" value="Genomic_DNA"/>
</dbReference>
<organism evidence="14 15">
    <name type="scientific">Anaerotruncus colihominis</name>
    <dbReference type="NCBI Taxonomy" id="169435"/>
    <lineage>
        <taxon>Bacteria</taxon>
        <taxon>Bacillati</taxon>
        <taxon>Bacillota</taxon>
        <taxon>Clostridia</taxon>
        <taxon>Eubacteriales</taxon>
        <taxon>Oscillospiraceae</taxon>
        <taxon>Anaerotruncus</taxon>
    </lineage>
</organism>